<dbReference type="SMART" id="SM00329">
    <property type="entry name" value="BPI2"/>
    <property type="match status" value="1"/>
</dbReference>
<dbReference type="InterPro" id="IPR001124">
    <property type="entry name" value="Lipid-bd_serum_glycop_C"/>
</dbReference>
<evidence type="ECO:0000313" key="3">
    <source>
        <dbReference type="Ensembl" id="ENSXETP00000106099"/>
    </source>
</evidence>
<dbReference type="Reactome" id="R-XTR-6803157">
    <property type="pathway name" value="Antimicrobial peptides"/>
</dbReference>
<accession>A0A803JDY6</accession>
<dbReference type="Proteomes" id="UP000008143">
    <property type="component" value="Chromosome 10"/>
</dbReference>
<dbReference type="Ensembl" id="ENSXETT00000121247">
    <property type="protein sequence ID" value="ENSXETP00000106099"/>
    <property type="gene ID" value="ENSXETG00000049196"/>
</dbReference>
<evidence type="ECO:0000313" key="6">
    <source>
        <dbReference type="RefSeq" id="XP_031750271.1"/>
    </source>
</evidence>
<keyword evidence="4" id="KW-1185">Reference proteome</keyword>
<feature type="domain" description="Lipid-binding serum glycoprotein C-terminal" evidence="2">
    <location>
        <begin position="251"/>
        <end position="456"/>
    </location>
</feature>
<dbReference type="Xenbase" id="XB-GENE-6462787">
    <property type="gene designation" value="bpifb2"/>
</dbReference>
<dbReference type="Reactome" id="R-XTR-381426">
    <property type="pathway name" value="Regulation of Insulin-like Growth Factor (IGF) transport and uptake by Insulin-like Growth Factor Binding Proteins (IGFBPs)"/>
</dbReference>
<reference evidence="3" key="1">
    <citation type="journal article" date="2010" name="Science">
        <title>The genome of the Western clawed frog Xenopus tropicalis.</title>
        <authorList>
            <person name="Hellsten U."/>
            <person name="Harland R.M."/>
            <person name="Gilchrist M.J."/>
            <person name="Hendrix D."/>
            <person name="Jurka J."/>
            <person name="Kapitonov V."/>
            <person name="Ovcharenko I."/>
            <person name="Putnam N.H."/>
            <person name="Shu S."/>
            <person name="Taher L."/>
            <person name="Blitz I.L."/>
            <person name="Blumberg B."/>
            <person name="Dichmann D.S."/>
            <person name="Dubchak I."/>
            <person name="Amaya E."/>
            <person name="Detter J.C."/>
            <person name="Fletcher R."/>
            <person name="Gerhard D.S."/>
            <person name="Goodstein D."/>
            <person name="Graves T."/>
            <person name="Grigoriev I.V."/>
            <person name="Grimwood J."/>
            <person name="Kawashima T."/>
            <person name="Lindquist E."/>
            <person name="Lucas S.M."/>
            <person name="Mead P.E."/>
            <person name="Mitros T."/>
            <person name="Ogino H."/>
            <person name="Ohta Y."/>
            <person name="Poliakov A.V."/>
            <person name="Pollet N."/>
            <person name="Robert J."/>
            <person name="Salamov A."/>
            <person name="Sater A.K."/>
            <person name="Schmutz J."/>
            <person name="Terry A."/>
            <person name="Vize P.D."/>
            <person name="Warren W.C."/>
            <person name="Wells D."/>
            <person name="Wills A."/>
            <person name="Wilson R.K."/>
            <person name="Zimmerman L.B."/>
            <person name="Zorn A.M."/>
            <person name="Grainger R."/>
            <person name="Grammer T."/>
            <person name="Khokha M.K."/>
            <person name="Richardson P.M."/>
            <person name="Rokhsar D.S."/>
        </authorList>
    </citation>
    <scope>NUCLEOTIDE SEQUENCE [LARGE SCALE GENOMIC DNA]</scope>
    <source>
        <strain evidence="3">Nigerian</strain>
    </source>
</reference>
<sequence>MKLFLLATILLLCVPPLNTCKTVLRVKKRAMEHACQTHRSHFEGHIRKMSFPDLEGIANFFIGKALSLTGIQIFDVKLPNMKVNLVPGVGVQVTLESSLHIKGILLFANVDIKVDSGITADVSVTKTSGGLPLLKVSACKSALGQIQVTASGINLISPMVSAIQGHIHAMISKQLCLTVSNVFVDANVNLQLMCANHINEHFELQYNVPTPPVVKNDYVEMNMYAQYKVEERVLELPTGAQEFTLPPPDASAPDSMVTMAIPRDFFSSIFAALHTSKKFSLTIPASTSSLINELKTSYVGSYIPEISRKYHESLAVGIKISLSQVPVVTFQSSQLAIQLTSSVELFAVSPRSGNEHMLTFSVGVTLAAKLDVSVDKLKISVSIQKELSVSLASSSIGQCGCTSSSVSGYMQTVFEKAYLIHINEVLSIGVALPALPNMNLIQPVFDIKKDYAVMSCDVQYT</sequence>
<dbReference type="Pfam" id="PF01273">
    <property type="entry name" value="LBP_BPI_CETP"/>
    <property type="match status" value="1"/>
</dbReference>
<dbReference type="RefSeq" id="XP_031750271.1">
    <property type="nucleotide sequence ID" value="XM_031894411.1"/>
</dbReference>
<dbReference type="AGR" id="Xenbase:XB-GENE-6462787"/>
<reference evidence="5 6" key="3">
    <citation type="submission" date="2025-04" db="UniProtKB">
        <authorList>
            <consortium name="RefSeq"/>
        </authorList>
    </citation>
    <scope>IDENTIFICATION</scope>
    <source>
        <strain evidence="5 6">Nigerian</strain>
        <tissue evidence="5 6">Liver and blood</tissue>
    </source>
</reference>
<dbReference type="Reactome" id="R-XTR-8957275">
    <property type="pathway name" value="Post-translational protein phosphorylation"/>
</dbReference>
<dbReference type="InterPro" id="IPR017943">
    <property type="entry name" value="Bactericidal_perm-incr_a/b_dom"/>
</dbReference>
<dbReference type="OrthoDB" id="9831346at2759"/>
<feature type="signal peptide" evidence="1">
    <location>
        <begin position="1"/>
        <end position="19"/>
    </location>
</feature>
<evidence type="ECO:0000313" key="7">
    <source>
        <dbReference type="Xenbase" id="XB-GENE-6462787"/>
    </source>
</evidence>
<dbReference type="InterPro" id="IPR051660">
    <property type="entry name" value="BPI_fold-BPI/LBP"/>
</dbReference>
<feature type="chain" id="PRO_5044662843" evidence="1">
    <location>
        <begin position="20"/>
        <end position="461"/>
    </location>
</feature>
<dbReference type="AlphaFoldDB" id="A0A803JDY6"/>
<dbReference type="SUPFAM" id="SSF55394">
    <property type="entry name" value="Bactericidal permeability-increasing protein, BPI"/>
    <property type="match status" value="2"/>
</dbReference>
<dbReference type="GO" id="GO:0008289">
    <property type="term" value="F:lipid binding"/>
    <property type="evidence" value="ECO:0007669"/>
    <property type="project" value="InterPro"/>
</dbReference>
<dbReference type="OMA" id="NEYVEMD"/>
<protein>
    <submittedName>
        <fullName evidence="3 5">BPI fold-containing family B member 2</fullName>
    </submittedName>
</protein>
<evidence type="ECO:0000259" key="2">
    <source>
        <dbReference type="SMART" id="SM00329"/>
    </source>
</evidence>
<proteinExistence type="predicted"/>
<dbReference type="InterPro" id="IPR017942">
    <property type="entry name" value="Lipid-bd_serum_glycop_N"/>
</dbReference>
<dbReference type="CTD" id="80341"/>
<dbReference type="GeneID" id="100493627"/>
<dbReference type="Pfam" id="PF02886">
    <property type="entry name" value="LBP_BPI_CETP_C"/>
    <property type="match status" value="1"/>
</dbReference>
<keyword evidence="1" id="KW-0732">Signal</keyword>
<dbReference type="PANTHER" id="PTHR46019">
    <property type="entry name" value="BPI FOLD-CONTAINING FAMILY B MEMBER 4-RELATED"/>
    <property type="match status" value="1"/>
</dbReference>
<dbReference type="Gene3D" id="3.15.20.10">
    <property type="entry name" value="Bactericidal permeability-increasing protein, domain 2"/>
    <property type="match status" value="1"/>
</dbReference>
<reference evidence="3" key="2">
    <citation type="submission" date="2021-03" db="UniProtKB">
        <authorList>
            <consortium name="Ensembl"/>
        </authorList>
    </citation>
    <scope>IDENTIFICATION</scope>
</reference>
<evidence type="ECO:0000256" key="1">
    <source>
        <dbReference type="SAM" id="SignalP"/>
    </source>
</evidence>
<organism evidence="3">
    <name type="scientific">Xenopus tropicalis</name>
    <name type="common">Western clawed frog</name>
    <name type="synonym">Silurana tropicalis</name>
    <dbReference type="NCBI Taxonomy" id="8364"/>
    <lineage>
        <taxon>Eukaryota</taxon>
        <taxon>Metazoa</taxon>
        <taxon>Chordata</taxon>
        <taxon>Craniata</taxon>
        <taxon>Vertebrata</taxon>
        <taxon>Euteleostomi</taxon>
        <taxon>Amphibia</taxon>
        <taxon>Batrachia</taxon>
        <taxon>Anura</taxon>
        <taxon>Pipoidea</taxon>
        <taxon>Pipidae</taxon>
        <taxon>Xenopodinae</taxon>
        <taxon>Xenopus</taxon>
        <taxon>Silurana</taxon>
    </lineage>
</organism>
<dbReference type="RefSeq" id="XP_017953273.2">
    <property type="nucleotide sequence ID" value="XM_018097784.2"/>
</dbReference>
<name>A0A803JDY6_XENTR</name>
<evidence type="ECO:0000313" key="5">
    <source>
        <dbReference type="RefSeq" id="XP_017953273.2"/>
    </source>
</evidence>
<evidence type="ECO:0000313" key="4">
    <source>
        <dbReference type="Proteomes" id="UP000008143"/>
    </source>
</evidence>
<dbReference type="Gene3D" id="3.15.10.10">
    <property type="entry name" value="Bactericidal permeability-increasing protein, domain 1"/>
    <property type="match status" value="1"/>
</dbReference>
<dbReference type="KEGG" id="xtr:100493627"/>
<dbReference type="PANTHER" id="PTHR46019:SF10">
    <property type="entry name" value="BPI FOLD-CONTAINING FAMILY B MEMBER 2"/>
    <property type="match status" value="1"/>
</dbReference>
<dbReference type="GeneTree" id="ENSGT01100000263546"/>
<gene>
    <name evidence="3 5 6 7" type="primary">bpifb2</name>
</gene>